<keyword evidence="10" id="KW-0539">Nucleus</keyword>
<reference evidence="18 19" key="1">
    <citation type="journal article" date="2023" name="Sci. Data">
        <title>Genome assembly of the Korean intertidal mud-creeper Batillaria attramentaria.</title>
        <authorList>
            <person name="Patra A.K."/>
            <person name="Ho P.T."/>
            <person name="Jun S."/>
            <person name="Lee S.J."/>
            <person name="Kim Y."/>
            <person name="Won Y.J."/>
        </authorList>
    </citation>
    <scope>NUCLEOTIDE SEQUENCE [LARGE SCALE GENOMIC DNA]</scope>
    <source>
        <strain evidence="18">Wonlab-2016</strain>
    </source>
</reference>
<evidence type="ECO:0000256" key="1">
    <source>
        <dbReference type="ARBA" id="ARBA00004109"/>
    </source>
</evidence>
<dbReference type="Gene3D" id="3.30.310.40">
    <property type="match status" value="1"/>
</dbReference>
<evidence type="ECO:0000256" key="16">
    <source>
        <dbReference type="SAM" id="MobiDB-lite"/>
    </source>
</evidence>
<evidence type="ECO:0000256" key="6">
    <source>
        <dbReference type="ARBA" id="ARBA00022763"/>
    </source>
</evidence>
<dbReference type="SUPFAM" id="SSF48150">
    <property type="entry name" value="DNA-glycosylase"/>
    <property type="match status" value="1"/>
</dbReference>
<evidence type="ECO:0000256" key="3">
    <source>
        <dbReference type="ARBA" id="ARBA00004642"/>
    </source>
</evidence>
<evidence type="ECO:0000256" key="8">
    <source>
        <dbReference type="ARBA" id="ARBA00023204"/>
    </source>
</evidence>
<accession>A0ABD0LYU5</accession>
<evidence type="ECO:0000256" key="10">
    <source>
        <dbReference type="ARBA" id="ARBA00023242"/>
    </source>
</evidence>
<dbReference type="InterPro" id="IPR012904">
    <property type="entry name" value="OGG_N"/>
</dbReference>
<feature type="region of interest" description="Disordered" evidence="16">
    <location>
        <begin position="411"/>
        <end position="458"/>
    </location>
</feature>
<dbReference type="FunFam" id="1.10.1670.10:FF:000005">
    <property type="entry name" value="N-glycosylase/DNA lyase OGG1"/>
    <property type="match status" value="1"/>
</dbReference>
<evidence type="ECO:0000256" key="15">
    <source>
        <dbReference type="ARBA" id="ARBA00073127"/>
    </source>
</evidence>
<keyword evidence="11" id="KW-0511">Multifunctional enzyme</keyword>
<dbReference type="AlphaFoldDB" id="A0ABD0LYU5"/>
<dbReference type="Pfam" id="PF00730">
    <property type="entry name" value="HhH-GPD"/>
    <property type="match status" value="1"/>
</dbReference>
<dbReference type="CDD" id="cd00056">
    <property type="entry name" value="ENDO3c"/>
    <property type="match status" value="1"/>
</dbReference>
<comment type="catalytic activity">
    <reaction evidence="14">
        <text>2'-deoxyribonucleotide-(2'-deoxyribose 5'-phosphate)-2'-deoxyribonucleotide-DNA = a 3'-end 2'-deoxyribonucleotide-(2,3-dehydro-2,3-deoxyribose 5'-phosphate)-DNA + a 5'-end 5'-phospho-2'-deoxyribonucleoside-DNA + H(+)</text>
        <dbReference type="Rhea" id="RHEA:66592"/>
        <dbReference type="Rhea" id="RHEA-COMP:13180"/>
        <dbReference type="Rhea" id="RHEA-COMP:16897"/>
        <dbReference type="Rhea" id="RHEA-COMP:17067"/>
        <dbReference type="ChEBI" id="CHEBI:15378"/>
        <dbReference type="ChEBI" id="CHEBI:136412"/>
        <dbReference type="ChEBI" id="CHEBI:157695"/>
        <dbReference type="ChEBI" id="CHEBI:167181"/>
        <dbReference type="EC" id="4.2.99.18"/>
    </reaction>
</comment>
<dbReference type="PANTHER" id="PTHR10242:SF2">
    <property type="entry name" value="N-GLYCOSYLASE_DNA LYASE"/>
    <property type="match status" value="1"/>
</dbReference>
<keyword evidence="6" id="KW-0227">DNA damage</keyword>
<dbReference type="InterPro" id="IPR023170">
    <property type="entry name" value="HhH_base_excis_C"/>
</dbReference>
<comment type="similarity">
    <text evidence="4">Belongs to the type-1 OGG1 family.</text>
</comment>
<keyword evidence="7" id="KW-0378">Hydrolase</keyword>
<feature type="compositionally biased region" description="Polar residues" evidence="16">
    <location>
        <begin position="447"/>
        <end position="458"/>
    </location>
</feature>
<keyword evidence="9" id="KW-0456">Lyase</keyword>
<name>A0ABD0LYU5_9CAEN</name>
<protein>
    <recommendedName>
        <fullName evidence="15">N-glycosylase/DNA lyase</fullName>
        <ecNumber evidence="5">4.2.99.18</ecNumber>
    </recommendedName>
</protein>
<feature type="compositionally biased region" description="Basic and acidic residues" evidence="16">
    <location>
        <begin position="418"/>
        <end position="433"/>
    </location>
</feature>
<dbReference type="SMART" id="SM00478">
    <property type="entry name" value="ENDO3c"/>
    <property type="match status" value="1"/>
</dbReference>
<keyword evidence="12" id="KW-0326">Glycosidase</keyword>
<dbReference type="GO" id="GO:0140078">
    <property type="term" value="F:class I DNA-(apurinic or apyrimidinic site) endonuclease activity"/>
    <property type="evidence" value="ECO:0007669"/>
    <property type="project" value="UniProtKB-EC"/>
</dbReference>
<sequence length="458" mass="52501">MAAPIWRSFPCDRRQLRLDTVLICGQSFRWREVKPGEWLGVIANKVWRLKQDDEHVYYQVYESTENRPAQSISHAEGSSKLKIKDREKHVSTCKLEGDTEDGSRDLEIVCKKEHTDGFTRRHTKQHRHRVSKVSYETDTKRSVRDSSVGLNTASCVSPDSTKVKVEKQDPDDSNPEYCSILRDYFQLDVDLESLYRQWCVSDAYFKKTAADFWGVRMLRQDPVENLFSFICSSNNHISRISGMVEKLCENYGSPVAIVDGKMYHSFPAISSLAVDGVEERLRELGFGYRAKFIATSARYITENHGEEWVASLRQRPYEEAKTELMKLCGVGAKVADCVCLMSLDKPGALPVDTHVWQFTARHYLPKLQSAKSVTDKLYQEIGDHFRKIWGEYAGWAHSVLFTAELRHMQSKKSTANQVKRDAPPVTKREDDTVRSQTKAKRSKIAQPKSSSVTRSRLK</sequence>
<dbReference type="Pfam" id="PF07934">
    <property type="entry name" value="OGG_N"/>
    <property type="match status" value="1"/>
</dbReference>
<dbReference type="EMBL" id="JACVVK020000015">
    <property type="protein sequence ID" value="KAK7504360.1"/>
    <property type="molecule type" value="Genomic_DNA"/>
</dbReference>
<evidence type="ECO:0000256" key="7">
    <source>
        <dbReference type="ARBA" id="ARBA00022801"/>
    </source>
</evidence>
<dbReference type="SUPFAM" id="SSF55945">
    <property type="entry name" value="TATA-box binding protein-like"/>
    <property type="match status" value="2"/>
</dbReference>
<dbReference type="GO" id="GO:0006284">
    <property type="term" value="P:base-excision repair"/>
    <property type="evidence" value="ECO:0007669"/>
    <property type="project" value="UniProtKB-ARBA"/>
</dbReference>
<gene>
    <name evidence="18" type="ORF">BaRGS_00004226</name>
</gene>
<evidence type="ECO:0000256" key="11">
    <source>
        <dbReference type="ARBA" id="ARBA00023268"/>
    </source>
</evidence>
<dbReference type="Gene3D" id="1.10.1670.10">
    <property type="entry name" value="Helix-hairpin-Helix base-excision DNA repair enzymes (C-terminal)"/>
    <property type="match status" value="1"/>
</dbReference>
<evidence type="ECO:0000256" key="9">
    <source>
        <dbReference type="ARBA" id="ARBA00023239"/>
    </source>
</evidence>
<dbReference type="Proteomes" id="UP001519460">
    <property type="component" value="Unassembled WGS sequence"/>
</dbReference>
<dbReference type="FunFam" id="1.10.340.30:FF:000006">
    <property type="entry name" value="N-glycosylase/DNA lyase isoform X2"/>
    <property type="match status" value="1"/>
</dbReference>
<keyword evidence="19" id="KW-1185">Reference proteome</keyword>
<dbReference type="GO" id="GO:0016607">
    <property type="term" value="C:nuclear speck"/>
    <property type="evidence" value="ECO:0007669"/>
    <property type="project" value="UniProtKB-SubCell"/>
</dbReference>
<dbReference type="EC" id="4.2.99.18" evidence="5"/>
<dbReference type="InterPro" id="IPR003265">
    <property type="entry name" value="HhH-GPD_domain"/>
</dbReference>
<evidence type="ECO:0000313" key="19">
    <source>
        <dbReference type="Proteomes" id="UP001519460"/>
    </source>
</evidence>
<proteinExistence type="inferred from homology"/>
<evidence type="ECO:0000313" key="18">
    <source>
        <dbReference type="EMBL" id="KAK7504360.1"/>
    </source>
</evidence>
<evidence type="ECO:0000256" key="5">
    <source>
        <dbReference type="ARBA" id="ARBA00012720"/>
    </source>
</evidence>
<evidence type="ECO:0000256" key="4">
    <source>
        <dbReference type="ARBA" id="ARBA00010679"/>
    </source>
</evidence>
<evidence type="ECO:0000259" key="17">
    <source>
        <dbReference type="SMART" id="SM00478"/>
    </source>
</evidence>
<comment type="subcellular location">
    <subcellularLocation>
        <location evidence="1">Nucleus matrix</location>
    </subcellularLocation>
    <subcellularLocation>
        <location evidence="2">Nucleus speckle</location>
    </subcellularLocation>
    <subcellularLocation>
        <location evidence="3">Nucleus</location>
        <location evidence="3">Nucleoplasm</location>
    </subcellularLocation>
</comment>
<comment type="function">
    <text evidence="13">DNA repair enzyme that incises DNA at 8-oxoG residues. Excises 7,8-dihydro-8-oxoguanine and 2,6-diamino-4-hydroxy-5-N-methylformamidopyrimidine (FAPY) from damaged DNA. Has a beta-lyase activity that nicks DNA 3' to the lesion.</text>
</comment>
<evidence type="ECO:0000256" key="14">
    <source>
        <dbReference type="ARBA" id="ARBA00044632"/>
    </source>
</evidence>
<dbReference type="GO" id="GO:0008534">
    <property type="term" value="F:oxidized purine nucleobase lesion DNA N-glycosylase activity"/>
    <property type="evidence" value="ECO:0007669"/>
    <property type="project" value="UniProtKB-ARBA"/>
</dbReference>
<dbReference type="Gene3D" id="1.10.340.30">
    <property type="entry name" value="Hypothetical protein, domain 2"/>
    <property type="match status" value="1"/>
</dbReference>
<evidence type="ECO:0000256" key="13">
    <source>
        <dbReference type="ARBA" id="ARBA00025652"/>
    </source>
</evidence>
<dbReference type="GO" id="GO:0016363">
    <property type="term" value="C:nuclear matrix"/>
    <property type="evidence" value="ECO:0007669"/>
    <property type="project" value="UniProtKB-SubCell"/>
</dbReference>
<dbReference type="FunFam" id="3.30.310.40:FF:000001">
    <property type="entry name" value="N-glycosylase/DNA lyase isoform X2"/>
    <property type="match status" value="1"/>
</dbReference>
<dbReference type="PANTHER" id="PTHR10242">
    <property type="entry name" value="8-OXOGUANINE DNA GLYCOSYLASE"/>
    <property type="match status" value="1"/>
</dbReference>
<dbReference type="InterPro" id="IPR052054">
    <property type="entry name" value="Oxidative_DNA_repair_enzyme"/>
</dbReference>
<keyword evidence="8" id="KW-0234">DNA repair</keyword>
<evidence type="ECO:0000256" key="12">
    <source>
        <dbReference type="ARBA" id="ARBA00023295"/>
    </source>
</evidence>
<feature type="domain" description="HhH-GPD" evidence="17">
    <location>
        <begin position="231"/>
        <end position="404"/>
    </location>
</feature>
<evidence type="ECO:0000256" key="2">
    <source>
        <dbReference type="ARBA" id="ARBA00004324"/>
    </source>
</evidence>
<dbReference type="InterPro" id="IPR011257">
    <property type="entry name" value="DNA_glycosylase"/>
</dbReference>
<comment type="caution">
    <text evidence="18">The sequence shown here is derived from an EMBL/GenBank/DDBJ whole genome shotgun (WGS) entry which is preliminary data.</text>
</comment>
<organism evidence="18 19">
    <name type="scientific">Batillaria attramentaria</name>
    <dbReference type="NCBI Taxonomy" id="370345"/>
    <lineage>
        <taxon>Eukaryota</taxon>
        <taxon>Metazoa</taxon>
        <taxon>Spiralia</taxon>
        <taxon>Lophotrochozoa</taxon>
        <taxon>Mollusca</taxon>
        <taxon>Gastropoda</taxon>
        <taxon>Caenogastropoda</taxon>
        <taxon>Sorbeoconcha</taxon>
        <taxon>Cerithioidea</taxon>
        <taxon>Batillariidae</taxon>
        <taxon>Batillaria</taxon>
    </lineage>
</organism>